<dbReference type="Proteomes" id="UP000679749">
    <property type="component" value="Unassembled WGS sequence"/>
</dbReference>
<dbReference type="GO" id="GO:0046872">
    <property type="term" value="F:metal ion binding"/>
    <property type="evidence" value="ECO:0007669"/>
    <property type="project" value="UniProtKB-KW"/>
</dbReference>
<dbReference type="Gene3D" id="3.30.70.360">
    <property type="match status" value="1"/>
</dbReference>
<keyword evidence="1" id="KW-0378">Hydrolase</keyword>
<feature type="binding site" evidence="2">
    <location>
        <position position="361"/>
    </location>
    <ligand>
        <name>Mn(2+)</name>
        <dbReference type="ChEBI" id="CHEBI:29035"/>
        <label>2</label>
    </ligand>
</feature>
<protein>
    <submittedName>
        <fullName evidence="4">Amidohydrolase</fullName>
    </submittedName>
</protein>
<keyword evidence="5" id="KW-1185">Reference proteome</keyword>
<dbReference type="SUPFAM" id="SSF55031">
    <property type="entry name" value="Bacterial exopeptidase dimerisation domain"/>
    <property type="match status" value="1"/>
</dbReference>
<dbReference type="PIRSF" id="PIRSF005962">
    <property type="entry name" value="Pept_M20D_amidohydro"/>
    <property type="match status" value="1"/>
</dbReference>
<evidence type="ECO:0000313" key="4">
    <source>
        <dbReference type="EMBL" id="MBS4212362.1"/>
    </source>
</evidence>
<dbReference type="InterPro" id="IPR002933">
    <property type="entry name" value="Peptidase_M20"/>
</dbReference>
<dbReference type="PANTHER" id="PTHR11014">
    <property type="entry name" value="PEPTIDASE M20 FAMILY MEMBER"/>
    <property type="match status" value="1"/>
</dbReference>
<sequence>MNLNSDNFERQLTEWRHYLHAHPESAFEEKHTSEFLAVVLTDMGLEVHRNIGGTGIVANLTVGDGKGIIGIRSDIDAINLTEVGKHPYTSQNPGKMHACGHDGHMATVLGAAKLLTERKNFNGTVRFIFQPAEETGKGAFAMMQDGLFERFPVDEIYGMHNMPGMPAGSISTRAGGIMASEDNFVIRIKGQGSHASSPHMGKDPIVIASEIVLALQTIISRNMNPNVPAVISCTEFITDGIRNAIPTNVEIKGDTRSYTTEVQKLLEERMRTISEGICQINGAECQFEYTHEFAPTVNWADCVEIAVKAAQNVVGDNNVDGNCQPWMASEDFGAFLQKTPGCFVFIGNGDDSEGIGNVPLHNSSYDFNDKILTIGAEYFAELIKVRLPK</sequence>
<dbReference type="InterPro" id="IPR036264">
    <property type="entry name" value="Bact_exopeptidase_dim_dom"/>
</dbReference>
<evidence type="ECO:0000313" key="5">
    <source>
        <dbReference type="Proteomes" id="UP000679749"/>
    </source>
</evidence>
<dbReference type="EMBL" id="JAGYPF010000001">
    <property type="protein sequence ID" value="MBS4212362.1"/>
    <property type="molecule type" value="Genomic_DNA"/>
</dbReference>
<reference evidence="4" key="1">
    <citation type="submission" date="2021-05" db="EMBL/GenBank/DDBJ databases">
        <title>Novel Bacillus species.</title>
        <authorList>
            <person name="Liu G."/>
        </authorList>
    </citation>
    <scope>NUCLEOTIDE SEQUENCE</scope>
    <source>
        <strain evidence="4">FJAT-49825</strain>
    </source>
</reference>
<dbReference type="RefSeq" id="WP_213116815.1">
    <property type="nucleotide sequence ID" value="NZ_JAGYPF010000001.1"/>
</dbReference>
<dbReference type="InterPro" id="IPR017439">
    <property type="entry name" value="Amidohydrolase"/>
</dbReference>
<dbReference type="FunFam" id="3.30.70.360:FF:000001">
    <property type="entry name" value="N-acetyldiaminopimelate deacetylase"/>
    <property type="match status" value="1"/>
</dbReference>
<proteinExistence type="predicted"/>
<dbReference type="SUPFAM" id="SSF53187">
    <property type="entry name" value="Zn-dependent exopeptidases"/>
    <property type="match status" value="1"/>
</dbReference>
<feature type="binding site" evidence="2">
    <location>
        <position position="99"/>
    </location>
    <ligand>
        <name>Mn(2+)</name>
        <dbReference type="ChEBI" id="CHEBI:29035"/>
        <label>2</label>
    </ligand>
</feature>
<dbReference type="PANTHER" id="PTHR11014:SF63">
    <property type="entry name" value="METALLOPEPTIDASE, PUTATIVE (AFU_ORTHOLOGUE AFUA_6G09600)-RELATED"/>
    <property type="match status" value="1"/>
</dbReference>
<dbReference type="CDD" id="cd05666">
    <property type="entry name" value="M20_Acy1-like"/>
    <property type="match status" value="1"/>
</dbReference>
<dbReference type="Gene3D" id="3.40.630.10">
    <property type="entry name" value="Zn peptidases"/>
    <property type="match status" value="1"/>
</dbReference>
<keyword evidence="2" id="KW-0479">Metal-binding</keyword>
<evidence type="ECO:0000259" key="3">
    <source>
        <dbReference type="Pfam" id="PF07687"/>
    </source>
</evidence>
<keyword evidence="2" id="KW-0464">Manganese</keyword>
<accession>A0A942U3V4</accession>
<dbReference type="Pfam" id="PF07687">
    <property type="entry name" value="M20_dimer"/>
    <property type="match status" value="1"/>
</dbReference>
<dbReference type="AlphaFoldDB" id="A0A942U3V4"/>
<comment type="caution">
    <text evidence="4">The sequence shown here is derived from an EMBL/GenBank/DDBJ whole genome shotgun (WGS) entry which is preliminary data.</text>
</comment>
<dbReference type="NCBIfam" id="TIGR01891">
    <property type="entry name" value="amidohydrolases"/>
    <property type="match status" value="1"/>
</dbReference>
<evidence type="ECO:0000256" key="1">
    <source>
        <dbReference type="ARBA" id="ARBA00022801"/>
    </source>
</evidence>
<dbReference type="GO" id="GO:0019877">
    <property type="term" value="P:diaminopimelate biosynthetic process"/>
    <property type="evidence" value="ECO:0007669"/>
    <property type="project" value="UniProtKB-ARBA"/>
</dbReference>
<feature type="binding site" evidence="2">
    <location>
        <position position="101"/>
    </location>
    <ligand>
        <name>Mn(2+)</name>
        <dbReference type="ChEBI" id="CHEBI:29035"/>
        <label>2</label>
    </ligand>
</feature>
<gene>
    <name evidence="4" type="ORF">KHA99_07785</name>
</gene>
<comment type="cofactor">
    <cofactor evidence="2">
        <name>Mn(2+)</name>
        <dbReference type="ChEBI" id="CHEBI:29035"/>
    </cofactor>
    <text evidence="2">The Mn(2+) ion enhances activity.</text>
</comment>
<feature type="binding site" evidence="2">
    <location>
        <position position="160"/>
    </location>
    <ligand>
        <name>Mn(2+)</name>
        <dbReference type="ChEBI" id="CHEBI:29035"/>
        <label>2</label>
    </ligand>
</feature>
<evidence type="ECO:0000256" key="2">
    <source>
        <dbReference type="PIRSR" id="PIRSR005962-1"/>
    </source>
</evidence>
<organism evidence="4 5">
    <name type="scientific">Neobacillus rhizophilus</name>
    <dbReference type="NCBI Taxonomy" id="2833579"/>
    <lineage>
        <taxon>Bacteria</taxon>
        <taxon>Bacillati</taxon>
        <taxon>Bacillota</taxon>
        <taxon>Bacilli</taxon>
        <taxon>Bacillales</taxon>
        <taxon>Bacillaceae</taxon>
        <taxon>Neobacillus</taxon>
    </lineage>
</organism>
<dbReference type="InterPro" id="IPR011650">
    <property type="entry name" value="Peptidase_M20_dimer"/>
</dbReference>
<dbReference type="GO" id="GO:0050118">
    <property type="term" value="F:N-acetyldiaminopimelate deacetylase activity"/>
    <property type="evidence" value="ECO:0007669"/>
    <property type="project" value="UniProtKB-ARBA"/>
</dbReference>
<dbReference type="Pfam" id="PF01546">
    <property type="entry name" value="Peptidase_M20"/>
    <property type="match status" value="1"/>
</dbReference>
<feature type="domain" description="Peptidase M20 dimerisation" evidence="3">
    <location>
        <begin position="184"/>
        <end position="274"/>
    </location>
</feature>
<feature type="binding site" evidence="2">
    <location>
        <position position="134"/>
    </location>
    <ligand>
        <name>Mn(2+)</name>
        <dbReference type="ChEBI" id="CHEBI:29035"/>
        <label>2</label>
    </ligand>
</feature>
<name>A0A942U3V4_9BACI</name>